<keyword evidence="8" id="KW-0472">Membrane</keyword>
<evidence type="ECO:0000256" key="6">
    <source>
        <dbReference type="ARBA" id="ARBA00022801"/>
    </source>
</evidence>
<dbReference type="GeneID" id="115880933"/>
<protein>
    <submittedName>
        <fullName evidence="11">Protein ANTAGONIST OF LIKE HETEROCHROMATIN PROTEIN 1-like isoform X1</fullName>
    </submittedName>
</protein>
<feature type="transmembrane region" description="Helical" evidence="8">
    <location>
        <begin position="12"/>
        <end position="31"/>
    </location>
</feature>
<organism evidence="10 11">
    <name type="scientific">Sitophilus oryzae</name>
    <name type="common">Rice weevil</name>
    <name type="synonym">Curculio oryzae</name>
    <dbReference type="NCBI Taxonomy" id="7048"/>
    <lineage>
        <taxon>Eukaryota</taxon>
        <taxon>Metazoa</taxon>
        <taxon>Ecdysozoa</taxon>
        <taxon>Arthropoda</taxon>
        <taxon>Hexapoda</taxon>
        <taxon>Insecta</taxon>
        <taxon>Pterygota</taxon>
        <taxon>Neoptera</taxon>
        <taxon>Endopterygota</taxon>
        <taxon>Coleoptera</taxon>
        <taxon>Polyphaga</taxon>
        <taxon>Cucujiformia</taxon>
        <taxon>Curculionidae</taxon>
        <taxon>Dryophthorinae</taxon>
        <taxon>Sitophilus</taxon>
    </lineage>
</organism>
<evidence type="ECO:0000256" key="2">
    <source>
        <dbReference type="ARBA" id="ARBA00004123"/>
    </source>
</evidence>
<proteinExistence type="inferred from homology"/>
<dbReference type="InterPro" id="IPR045249">
    <property type="entry name" value="HARBI1-like"/>
</dbReference>
<comment type="cofactor">
    <cofactor evidence="1">
        <name>a divalent metal cation</name>
        <dbReference type="ChEBI" id="CHEBI:60240"/>
    </cofactor>
</comment>
<feature type="domain" description="DDE Tnp4" evidence="9">
    <location>
        <begin position="208"/>
        <end position="272"/>
    </location>
</feature>
<keyword evidence="10" id="KW-1185">Reference proteome</keyword>
<evidence type="ECO:0000313" key="11">
    <source>
        <dbReference type="RefSeq" id="XP_030754127.1"/>
    </source>
</evidence>
<dbReference type="RefSeq" id="XP_030754127.1">
    <property type="nucleotide sequence ID" value="XM_030898267.1"/>
</dbReference>
<keyword evidence="6" id="KW-0378">Hydrolase</keyword>
<evidence type="ECO:0000256" key="1">
    <source>
        <dbReference type="ARBA" id="ARBA00001968"/>
    </source>
</evidence>
<keyword evidence="8" id="KW-1133">Transmembrane helix</keyword>
<keyword evidence="4" id="KW-0540">Nuclease</keyword>
<keyword evidence="8" id="KW-0812">Transmembrane</keyword>
<evidence type="ECO:0000256" key="7">
    <source>
        <dbReference type="ARBA" id="ARBA00023242"/>
    </source>
</evidence>
<feature type="transmembrane region" description="Helical" evidence="8">
    <location>
        <begin position="280"/>
        <end position="301"/>
    </location>
</feature>
<evidence type="ECO:0000259" key="9">
    <source>
        <dbReference type="Pfam" id="PF13359"/>
    </source>
</evidence>
<dbReference type="Pfam" id="PF13359">
    <property type="entry name" value="DDE_Tnp_4"/>
    <property type="match status" value="1"/>
</dbReference>
<keyword evidence="7" id="KW-0539">Nucleus</keyword>
<evidence type="ECO:0000256" key="5">
    <source>
        <dbReference type="ARBA" id="ARBA00022723"/>
    </source>
</evidence>
<dbReference type="PANTHER" id="PTHR22930:SF85">
    <property type="entry name" value="GH03217P-RELATED"/>
    <property type="match status" value="1"/>
</dbReference>
<dbReference type="Proteomes" id="UP000504635">
    <property type="component" value="Unplaced"/>
</dbReference>
<dbReference type="GO" id="GO:0005634">
    <property type="term" value="C:nucleus"/>
    <property type="evidence" value="ECO:0007669"/>
    <property type="project" value="UniProtKB-SubCell"/>
</dbReference>
<gene>
    <name evidence="11" type="primary">LOC115880933</name>
</gene>
<dbReference type="GO" id="GO:0004518">
    <property type="term" value="F:nuclease activity"/>
    <property type="evidence" value="ECO:0007669"/>
    <property type="project" value="UniProtKB-KW"/>
</dbReference>
<evidence type="ECO:0000256" key="3">
    <source>
        <dbReference type="ARBA" id="ARBA00006958"/>
    </source>
</evidence>
<dbReference type="GO" id="GO:0016787">
    <property type="term" value="F:hydrolase activity"/>
    <property type="evidence" value="ECO:0007669"/>
    <property type="project" value="UniProtKB-KW"/>
</dbReference>
<keyword evidence="5" id="KW-0479">Metal-binding</keyword>
<name>A0A6J2XRQ9_SITOR</name>
<evidence type="ECO:0000256" key="4">
    <source>
        <dbReference type="ARBA" id="ARBA00022722"/>
    </source>
</evidence>
<dbReference type="OrthoDB" id="6757692at2759"/>
<sequence length="302" mass="35111">MKLSKKEIAIISAMYFMCASSIVLNATLILMEWKRRKRERNCMKMQLLTHQLLVNKALIENLKKRKRSKNKKRSYEWWENIVKKEFSEKDWLENFRVGKDSFRFIVEELKEELKPKENFLNNARIISCVEKKVAVALFYLASVCEYRVVGHTFGIHKSTVHNIVHEFVNVGIKVLLPQYIKIPSEAEAIEIASYFERSTHLPNIIGAIDETHIPVRPPTEGHRDFINRKGWASIILQGVVDSKYRFWNICIKNPGSTHDASVLAGSAKGKYLPIGVKKSVTLTYLIYKYIYTYVILFFSGFN</sequence>
<accession>A0A6J2XRQ9</accession>
<evidence type="ECO:0000313" key="10">
    <source>
        <dbReference type="Proteomes" id="UP000504635"/>
    </source>
</evidence>
<dbReference type="AlphaFoldDB" id="A0A6J2XRQ9"/>
<comment type="similarity">
    <text evidence="3">Belongs to the HARBI1 family.</text>
</comment>
<dbReference type="GO" id="GO:0046872">
    <property type="term" value="F:metal ion binding"/>
    <property type="evidence" value="ECO:0007669"/>
    <property type="project" value="UniProtKB-KW"/>
</dbReference>
<comment type="subcellular location">
    <subcellularLocation>
        <location evidence="2">Nucleus</location>
    </subcellularLocation>
</comment>
<dbReference type="InParanoid" id="A0A6J2XRQ9"/>
<reference evidence="11" key="1">
    <citation type="submission" date="2025-08" db="UniProtKB">
        <authorList>
            <consortium name="RefSeq"/>
        </authorList>
    </citation>
    <scope>IDENTIFICATION</scope>
    <source>
        <tissue evidence="11">Gonads</tissue>
    </source>
</reference>
<dbReference type="KEGG" id="soy:115880933"/>
<dbReference type="InterPro" id="IPR027806">
    <property type="entry name" value="HARBI1_dom"/>
</dbReference>
<dbReference type="PANTHER" id="PTHR22930">
    <property type="match status" value="1"/>
</dbReference>
<evidence type="ECO:0000256" key="8">
    <source>
        <dbReference type="SAM" id="Phobius"/>
    </source>
</evidence>